<accession>A0A0E9VK77</accession>
<protein>
    <submittedName>
        <fullName evidence="1">Uncharacterized protein</fullName>
    </submittedName>
</protein>
<sequence length="28" mass="3247">MELLTTVFYSCTTLYCKDIPLLSIMFPC</sequence>
<reference evidence="1" key="1">
    <citation type="submission" date="2014-11" db="EMBL/GenBank/DDBJ databases">
        <authorList>
            <person name="Amaro Gonzalez C."/>
        </authorList>
    </citation>
    <scope>NUCLEOTIDE SEQUENCE</scope>
</reference>
<proteinExistence type="predicted"/>
<name>A0A0E9VK77_ANGAN</name>
<dbReference type="EMBL" id="GBXM01031548">
    <property type="protein sequence ID" value="JAH77029.1"/>
    <property type="molecule type" value="Transcribed_RNA"/>
</dbReference>
<reference evidence="1" key="2">
    <citation type="journal article" date="2015" name="Fish Shellfish Immunol.">
        <title>Early steps in the European eel (Anguilla anguilla)-Vibrio vulnificus interaction in the gills: Role of the RtxA13 toxin.</title>
        <authorList>
            <person name="Callol A."/>
            <person name="Pajuelo D."/>
            <person name="Ebbesson L."/>
            <person name="Teles M."/>
            <person name="MacKenzie S."/>
            <person name="Amaro C."/>
        </authorList>
    </citation>
    <scope>NUCLEOTIDE SEQUENCE</scope>
</reference>
<organism evidence="1">
    <name type="scientific">Anguilla anguilla</name>
    <name type="common">European freshwater eel</name>
    <name type="synonym">Muraena anguilla</name>
    <dbReference type="NCBI Taxonomy" id="7936"/>
    <lineage>
        <taxon>Eukaryota</taxon>
        <taxon>Metazoa</taxon>
        <taxon>Chordata</taxon>
        <taxon>Craniata</taxon>
        <taxon>Vertebrata</taxon>
        <taxon>Euteleostomi</taxon>
        <taxon>Actinopterygii</taxon>
        <taxon>Neopterygii</taxon>
        <taxon>Teleostei</taxon>
        <taxon>Anguilliformes</taxon>
        <taxon>Anguillidae</taxon>
        <taxon>Anguilla</taxon>
    </lineage>
</organism>
<dbReference type="EMBL" id="GBXM01030934">
    <property type="protein sequence ID" value="JAH77643.1"/>
    <property type="molecule type" value="Transcribed_RNA"/>
</dbReference>
<dbReference type="AlphaFoldDB" id="A0A0E9VK77"/>
<dbReference type="EMBL" id="GBXM01033173">
    <property type="protein sequence ID" value="JAH75404.1"/>
    <property type="molecule type" value="Transcribed_RNA"/>
</dbReference>
<evidence type="ECO:0000313" key="1">
    <source>
        <dbReference type="EMBL" id="JAH77643.1"/>
    </source>
</evidence>